<dbReference type="SUPFAM" id="SSF117892">
    <property type="entry name" value="Band 7/SPFH domain"/>
    <property type="match status" value="1"/>
</dbReference>
<comment type="caution">
    <text evidence="9">The sequence shown here is derived from an EMBL/GenBank/DDBJ whole genome shotgun (WGS) entry which is preliminary data.</text>
</comment>
<feature type="domain" description="Band 7" evidence="8">
    <location>
        <begin position="127"/>
        <end position="304"/>
    </location>
</feature>
<dbReference type="Pfam" id="PF01145">
    <property type="entry name" value="Band_7"/>
    <property type="match status" value="1"/>
</dbReference>
<dbReference type="SMART" id="SM00244">
    <property type="entry name" value="PHB"/>
    <property type="match status" value="1"/>
</dbReference>
<comment type="subunit">
    <text evidence="6">HflC and HflK may interact to form a multimeric complex.</text>
</comment>
<dbReference type="InterPro" id="IPR010201">
    <property type="entry name" value="HflK"/>
</dbReference>
<dbReference type="CDD" id="cd03404">
    <property type="entry name" value="SPFH_HflK"/>
    <property type="match status" value="1"/>
</dbReference>
<feature type="transmembrane region" description="Helical" evidence="6">
    <location>
        <begin position="111"/>
        <end position="132"/>
    </location>
</feature>
<dbReference type="PANTHER" id="PTHR43327">
    <property type="entry name" value="STOMATIN-LIKE PROTEIN 2, MITOCHONDRIAL"/>
    <property type="match status" value="1"/>
</dbReference>
<evidence type="ECO:0000313" key="10">
    <source>
        <dbReference type="Proteomes" id="UP000706525"/>
    </source>
</evidence>
<dbReference type="NCBIfam" id="TIGR01933">
    <property type="entry name" value="hflK"/>
    <property type="match status" value="1"/>
</dbReference>
<evidence type="ECO:0000256" key="3">
    <source>
        <dbReference type="ARBA" id="ARBA00022692"/>
    </source>
</evidence>
<dbReference type="EMBL" id="CAJZAG010000001">
    <property type="protein sequence ID" value="CAG9164094.1"/>
    <property type="molecule type" value="Genomic_DNA"/>
</dbReference>
<comment type="similarity">
    <text evidence="2 6">Belongs to the band 7/mec-2 family. HflK subfamily.</text>
</comment>
<dbReference type="InterPro" id="IPR050710">
    <property type="entry name" value="Band7/mec-2_domain"/>
</dbReference>
<comment type="function">
    <text evidence="6">HflC and HflK could encode or regulate a protease.</text>
</comment>
<name>A0ABN7XSX4_9BURK</name>
<keyword evidence="10" id="KW-1185">Reference proteome</keyword>
<accession>A0ABN7XSX4</accession>
<feature type="region of interest" description="Disordered" evidence="7">
    <location>
        <begin position="38"/>
        <end position="106"/>
    </location>
</feature>
<keyword evidence="3 6" id="KW-0812">Transmembrane</keyword>
<comment type="subcellular location">
    <subcellularLocation>
        <location evidence="1">Membrane</location>
        <topology evidence="1">Single-pass membrane protein</topology>
    </subcellularLocation>
</comment>
<keyword evidence="4 6" id="KW-1133">Transmembrane helix</keyword>
<organism evidence="9 10">
    <name type="scientific">Cupriavidus pampae</name>
    <dbReference type="NCBI Taxonomy" id="659251"/>
    <lineage>
        <taxon>Bacteria</taxon>
        <taxon>Pseudomonadati</taxon>
        <taxon>Pseudomonadota</taxon>
        <taxon>Betaproteobacteria</taxon>
        <taxon>Burkholderiales</taxon>
        <taxon>Burkholderiaceae</taxon>
        <taxon>Cupriavidus</taxon>
    </lineage>
</organism>
<evidence type="ECO:0000313" key="9">
    <source>
        <dbReference type="EMBL" id="CAG9164094.1"/>
    </source>
</evidence>
<dbReference type="Pfam" id="PF12221">
    <property type="entry name" value="HflK_N"/>
    <property type="match status" value="1"/>
</dbReference>
<gene>
    <name evidence="9" type="ORF">LMG32289_00431</name>
</gene>
<evidence type="ECO:0000259" key="8">
    <source>
        <dbReference type="SMART" id="SM00244"/>
    </source>
</evidence>
<dbReference type="RefSeq" id="WP_223981261.1">
    <property type="nucleotide sequence ID" value="NZ_CAJZAG010000001.1"/>
</dbReference>
<reference evidence="9 10" key="1">
    <citation type="submission" date="2021-08" db="EMBL/GenBank/DDBJ databases">
        <authorList>
            <person name="Peeters C."/>
        </authorList>
    </citation>
    <scope>NUCLEOTIDE SEQUENCE [LARGE SCALE GENOMIC DNA]</scope>
    <source>
        <strain evidence="9 10">LMG 32289</strain>
    </source>
</reference>
<feature type="compositionally biased region" description="Basic and acidic residues" evidence="7">
    <location>
        <begin position="437"/>
        <end position="453"/>
    </location>
</feature>
<evidence type="ECO:0000256" key="4">
    <source>
        <dbReference type="ARBA" id="ARBA00022989"/>
    </source>
</evidence>
<dbReference type="InterPro" id="IPR020980">
    <property type="entry name" value="Membrane_HflK_N"/>
</dbReference>
<proteinExistence type="inferred from homology"/>
<dbReference type="Gene3D" id="3.30.479.30">
    <property type="entry name" value="Band 7 domain"/>
    <property type="match status" value="1"/>
</dbReference>
<evidence type="ECO:0000256" key="7">
    <source>
        <dbReference type="SAM" id="MobiDB-lite"/>
    </source>
</evidence>
<evidence type="ECO:0000256" key="2">
    <source>
        <dbReference type="ARBA" id="ARBA00006971"/>
    </source>
</evidence>
<sequence>MPQFSRNPDSHYAPGARRPHPLLRAGWQRLRAIFSLNDPRWGRNGQDDEDKDKDNNRQQNQRPQDGPPDLDELWRDFNRRLNGLLGRKDNGGGGGNPNVGGPRTPGKGPGIGVGVLIAAVVGIWLASGFFMVQEGQTAVILQFGKYKYSAGPGINWRFPWPVQSAEVVNLSAVRSVEVGRATSIKDTNLKDSSMLTQDENIIDVRFTVQYDIQDASEYLFFNRTDRGGDEELVTQAAETSVREIVGRNRMDSVLYENREQIAQGLAKSIQAILTAYKTGIRVISVNVQSVQPPEQVQAAFDDVNKASQDRERAISEGQAYANDIIPRAKGTAARLKEEAEGYRSRVVAQAEGDASRFRSVQTEYAKAPQVTRDRIYLETMQQIYTNSSKVLVDVRQGSNLLYLPLDKLVSQVPGAAAPSSPAAAPGAAVPSVPDTSSDIRSREALRNRDRDSR</sequence>
<protein>
    <recommendedName>
        <fullName evidence="6">Protein HflK</fullName>
    </recommendedName>
</protein>
<feature type="compositionally biased region" description="Low complexity" evidence="7">
    <location>
        <begin position="413"/>
        <end position="433"/>
    </location>
</feature>
<feature type="region of interest" description="Disordered" evidence="7">
    <location>
        <begin position="413"/>
        <end position="453"/>
    </location>
</feature>
<dbReference type="PANTHER" id="PTHR43327:SF2">
    <property type="entry name" value="MODULATOR OF FTSH PROTEASE HFLK"/>
    <property type="match status" value="1"/>
</dbReference>
<evidence type="ECO:0000256" key="5">
    <source>
        <dbReference type="ARBA" id="ARBA00023136"/>
    </source>
</evidence>
<evidence type="ECO:0000256" key="6">
    <source>
        <dbReference type="RuleBase" id="RU364113"/>
    </source>
</evidence>
<dbReference type="InterPro" id="IPR001107">
    <property type="entry name" value="Band_7"/>
</dbReference>
<evidence type="ECO:0000256" key="1">
    <source>
        <dbReference type="ARBA" id="ARBA00004167"/>
    </source>
</evidence>
<dbReference type="Proteomes" id="UP000706525">
    <property type="component" value="Unassembled WGS sequence"/>
</dbReference>
<keyword evidence="5 6" id="KW-0472">Membrane</keyword>
<dbReference type="InterPro" id="IPR036013">
    <property type="entry name" value="Band_7/SPFH_dom_sf"/>
</dbReference>